<organism evidence="2 3">
    <name type="scientific">Trypanosoma theileri</name>
    <dbReference type="NCBI Taxonomy" id="67003"/>
    <lineage>
        <taxon>Eukaryota</taxon>
        <taxon>Discoba</taxon>
        <taxon>Euglenozoa</taxon>
        <taxon>Kinetoplastea</taxon>
        <taxon>Metakinetoplastina</taxon>
        <taxon>Trypanosomatida</taxon>
        <taxon>Trypanosomatidae</taxon>
        <taxon>Trypanosoma</taxon>
    </lineage>
</organism>
<proteinExistence type="predicted"/>
<sequence length="755" mass="85845">MRMHWHGIARSPPDTRGDVLVQWCLDNDYIIHNTGDCTRHTTRHGPSAPDVTISRECRVESWTASFSPDSDHYIILFDVVVGDDDEPLRFPRPRAPIYAWKKAKWSRFRQMSNAQCNKRIKEKMSVHKRERLLASAIRIATAAAVPRGGRDTAPYWTPELDEIEAKIHKCKPSVYRDRLVARRREILRQASHKRWKTLCNNMAVADGCCWNILKRIYAPRPLSTPAIKINNTVLTENQKAKHFIRLYSRRAKRHPHSYPPPPIPVNDTEFIPITAAELERAQRLLPKGTAAGPDGIYGEALQHLGPRAKAETLALFNQSLRTGVVPVSWKVGIIVPLLKPGKKATDLDSFRPVTLTSCLSKLMERIIAARIRDVIETKLTPQQSGFRPGHSTLDQLLHLRAALTRPTKDSRTGAVFVDYAKAFDTVDHDRIVSAMREMELPPHIIRWSASFLKGRQAKVRVNSKSSPLMLFHRGVPQGTVLGPLMFIIVMNTLSKRLSQVPLLFHGFFADDLTLAARHINRDIINSTLQQGLNVVDEWSKNYFMEINVDKTKYTLFGSTDPHPLSLELHGTPVGPEKTPKLLGITFQNFRGMSTHVVQTRQRMNFRLLQLAAISSPTWGPKRDVLRAFYLTLVQAQTLYGFEVWYWDAAPTSRKLLDAGQNKACRTIAGIPYGCRSADALREARLLPLEMTAMIRSLKYLMRCQTRGGSLKESAEQVYHETHPVREFYVRIMKIYPTLVIEPREPTSTDSNIKIQ</sequence>
<dbReference type="CDD" id="cd01650">
    <property type="entry name" value="RT_nLTR_like"/>
    <property type="match status" value="1"/>
</dbReference>
<dbReference type="InterPro" id="IPR036691">
    <property type="entry name" value="Endo/exonu/phosph_ase_sf"/>
</dbReference>
<dbReference type="OrthoDB" id="278055at2759"/>
<dbReference type="InterPro" id="IPR052560">
    <property type="entry name" value="RdDP_mobile_element"/>
</dbReference>
<evidence type="ECO:0000313" key="2">
    <source>
        <dbReference type="EMBL" id="ORC90021.1"/>
    </source>
</evidence>
<accession>A0A1X0NZJ7</accession>
<protein>
    <submittedName>
        <fullName evidence="2">Tbingi protein</fullName>
    </submittedName>
</protein>
<dbReference type="PROSITE" id="PS50878">
    <property type="entry name" value="RT_POL"/>
    <property type="match status" value="1"/>
</dbReference>
<dbReference type="InterPro" id="IPR000477">
    <property type="entry name" value="RT_dom"/>
</dbReference>
<dbReference type="STRING" id="67003.A0A1X0NZJ7"/>
<dbReference type="PANTHER" id="PTHR36688:SF2">
    <property type="entry name" value="ENDONUCLEASE_EXONUCLEASE_PHOSPHATASE DOMAIN-CONTAINING PROTEIN"/>
    <property type="match status" value="1"/>
</dbReference>
<gene>
    <name evidence="2" type="ORF">TM35_000102890</name>
</gene>
<dbReference type="PANTHER" id="PTHR36688">
    <property type="entry name" value="ENDO/EXONUCLEASE/PHOSPHATASE DOMAIN-CONTAINING PROTEIN"/>
    <property type="match status" value="1"/>
</dbReference>
<reference evidence="2 3" key="1">
    <citation type="submission" date="2017-03" db="EMBL/GenBank/DDBJ databases">
        <title>An alternative strategy for trypanosome survival in the mammalian bloodstream revealed through genome and transcriptome analysis of the ubiquitous bovine parasite Trypanosoma (Megatrypanum) theileri.</title>
        <authorList>
            <person name="Kelly S."/>
            <person name="Ivens A."/>
            <person name="Mott A."/>
            <person name="O'Neill E."/>
            <person name="Emms D."/>
            <person name="Macleod O."/>
            <person name="Voorheis P."/>
            <person name="Matthews J."/>
            <person name="Matthews K."/>
            <person name="Carrington M."/>
        </authorList>
    </citation>
    <scope>NUCLEOTIDE SEQUENCE [LARGE SCALE GENOMIC DNA]</scope>
    <source>
        <strain evidence="2">Edinburgh</strain>
    </source>
</reference>
<keyword evidence="3" id="KW-1185">Reference proteome</keyword>
<dbReference type="RefSeq" id="XP_028884087.1">
    <property type="nucleotide sequence ID" value="XM_029024780.1"/>
</dbReference>
<evidence type="ECO:0000259" key="1">
    <source>
        <dbReference type="PROSITE" id="PS50878"/>
    </source>
</evidence>
<dbReference type="AlphaFoldDB" id="A0A1X0NZJ7"/>
<comment type="caution">
    <text evidence="2">The sequence shown here is derived from an EMBL/GenBank/DDBJ whole genome shotgun (WGS) entry which is preliminary data.</text>
</comment>
<name>A0A1X0NZJ7_9TRYP</name>
<feature type="domain" description="Reverse transcriptase" evidence="1">
    <location>
        <begin position="318"/>
        <end position="586"/>
    </location>
</feature>
<dbReference type="Gene3D" id="3.60.10.10">
    <property type="entry name" value="Endonuclease/exonuclease/phosphatase"/>
    <property type="match status" value="1"/>
</dbReference>
<dbReference type="EMBL" id="NBCO01000010">
    <property type="protein sequence ID" value="ORC90021.1"/>
    <property type="molecule type" value="Genomic_DNA"/>
</dbReference>
<dbReference type="GeneID" id="39984560"/>
<dbReference type="Proteomes" id="UP000192257">
    <property type="component" value="Unassembled WGS sequence"/>
</dbReference>
<evidence type="ECO:0000313" key="3">
    <source>
        <dbReference type="Proteomes" id="UP000192257"/>
    </source>
</evidence>
<dbReference type="Pfam" id="PF00078">
    <property type="entry name" value="RVT_1"/>
    <property type="match status" value="1"/>
</dbReference>
<dbReference type="VEuPathDB" id="TriTrypDB:TM35_000102890"/>